<evidence type="ECO:0000313" key="15">
    <source>
        <dbReference type="EMBL" id="KAK2120362.1"/>
    </source>
</evidence>
<sequence>MILALELCEEIVVYGMVSDSYCREKSHPSVPYHYFEKGRLDECQMYLAHEQAPRSAHRFITEKAVFSRWAKKRPIVFAHPSWRTE</sequence>
<evidence type="ECO:0000256" key="12">
    <source>
        <dbReference type="ARBA" id="ARBA00023157"/>
    </source>
</evidence>
<dbReference type="Gene3D" id="3.90.1480.20">
    <property type="entry name" value="Glycosyl transferase family 29"/>
    <property type="match status" value="1"/>
</dbReference>
<keyword evidence="13" id="KW-0325">Glycoprotein</keyword>
<keyword evidence="11" id="KW-0472">Membrane</keyword>
<evidence type="ECO:0000256" key="9">
    <source>
        <dbReference type="ARBA" id="ARBA00023034"/>
    </source>
</evidence>
<evidence type="ECO:0000256" key="14">
    <source>
        <dbReference type="ARBA" id="ARBA00043744"/>
    </source>
</evidence>
<keyword evidence="9" id="KW-0333">Golgi apparatus</keyword>
<evidence type="ECO:0000256" key="7">
    <source>
        <dbReference type="ARBA" id="ARBA00022981"/>
    </source>
</evidence>
<keyword evidence="8" id="KW-1133">Transmembrane helix</keyword>
<evidence type="ECO:0000256" key="10">
    <source>
        <dbReference type="ARBA" id="ARBA00023098"/>
    </source>
</evidence>
<keyword evidence="16" id="KW-1185">Reference proteome</keyword>
<evidence type="ECO:0000256" key="1">
    <source>
        <dbReference type="ARBA" id="ARBA00004323"/>
    </source>
</evidence>
<dbReference type="EMBL" id="JASSZA010000001">
    <property type="protein sequence ID" value="KAK2120362.1"/>
    <property type="molecule type" value="Genomic_DNA"/>
</dbReference>
<keyword evidence="10" id="KW-0443">Lipid metabolism</keyword>
<evidence type="ECO:0000256" key="8">
    <source>
        <dbReference type="ARBA" id="ARBA00022989"/>
    </source>
</evidence>
<dbReference type="Pfam" id="PF00777">
    <property type="entry name" value="Glyco_transf_29"/>
    <property type="match status" value="1"/>
</dbReference>
<dbReference type="Proteomes" id="UP001266305">
    <property type="component" value="Unassembled WGS sequence"/>
</dbReference>
<keyword evidence="7" id="KW-0730">Sialic acid</keyword>
<reference evidence="15 16" key="1">
    <citation type="submission" date="2023-05" db="EMBL/GenBank/DDBJ databases">
        <title>B98-5 Cell Line De Novo Hybrid Assembly: An Optical Mapping Approach.</title>
        <authorList>
            <person name="Kananen K."/>
            <person name="Auerbach J.A."/>
            <person name="Kautto E."/>
            <person name="Blachly J.S."/>
        </authorList>
    </citation>
    <scope>NUCLEOTIDE SEQUENCE [LARGE SCALE GENOMIC DNA]</scope>
    <source>
        <strain evidence="15">B95-8</strain>
        <tissue evidence="15">Cell line</tissue>
    </source>
</reference>
<keyword evidence="3" id="KW-0328">Glycosyltransferase</keyword>
<dbReference type="PANTHER" id="PTHR45906">
    <property type="entry name" value="ALPHA-N-ACETYL-NEURAMINYL-2,3-BETA-GALACTOSYL-1, 3-N-ACETYL-GALACTOSAMINIDE ALPHA-2,6-SIALYLTRANSFERASE-LIKE"/>
    <property type="match status" value="1"/>
</dbReference>
<evidence type="ECO:0000256" key="13">
    <source>
        <dbReference type="ARBA" id="ARBA00023180"/>
    </source>
</evidence>
<dbReference type="InterPro" id="IPR001675">
    <property type="entry name" value="Glyco_trans_29"/>
</dbReference>
<keyword evidence="4" id="KW-0808">Transferase</keyword>
<gene>
    <name evidence="15" type="ORF">P7K49_001748</name>
</gene>
<evidence type="ECO:0000256" key="2">
    <source>
        <dbReference type="ARBA" id="ARBA00006003"/>
    </source>
</evidence>
<dbReference type="InterPro" id="IPR038578">
    <property type="entry name" value="GT29-like_sf"/>
</dbReference>
<evidence type="ECO:0000256" key="6">
    <source>
        <dbReference type="ARBA" id="ARBA00022968"/>
    </source>
</evidence>
<organism evidence="15 16">
    <name type="scientific">Saguinus oedipus</name>
    <name type="common">Cotton-top tamarin</name>
    <name type="synonym">Oedipomidas oedipus</name>
    <dbReference type="NCBI Taxonomy" id="9490"/>
    <lineage>
        <taxon>Eukaryota</taxon>
        <taxon>Metazoa</taxon>
        <taxon>Chordata</taxon>
        <taxon>Craniata</taxon>
        <taxon>Vertebrata</taxon>
        <taxon>Euteleostomi</taxon>
        <taxon>Mammalia</taxon>
        <taxon>Eutheria</taxon>
        <taxon>Euarchontoglires</taxon>
        <taxon>Primates</taxon>
        <taxon>Haplorrhini</taxon>
        <taxon>Platyrrhini</taxon>
        <taxon>Cebidae</taxon>
        <taxon>Callitrichinae</taxon>
        <taxon>Saguinus</taxon>
    </lineage>
</organism>
<evidence type="ECO:0000256" key="5">
    <source>
        <dbReference type="ARBA" id="ARBA00022692"/>
    </source>
</evidence>
<proteinExistence type="inferred from homology"/>
<protein>
    <submittedName>
        <fullName evidence="15">St6galnac4p</fullName>
    </submittedName>
</protein>
<name>A0ABQ9WFD3_SAGOE</name>
<keyword evidence="12" id="KW-1015">Disulfide bond</keyword>
<keyword evidence="6" id="KW-0735">Signal-anchor</keyword>
<evidence type="ECO:0000256" key="4">
    <source>
        <dbReference type="ARBA" id="ARBA00022679"/>
    </source>
</evidence>
<comment type="caution">
    <text evidence="15">The sequence shown here is derived from an EMBL/GenBank/DDBJ whole genome shotgun (WGS) entry which is preliminary data.</text>
</comment>
<accession>A0ABQ9WFD3</accession>
<comment type="similarity">
    <text evidence="2">Belongs to the glycosyltransferase 29 family.</text>
</comment>
<keyword evidence="5" id="KW-0812">Transmembrane</keyword>
<comment type="subcellular location">
    <subcellularLocation>
        <location evidence="1">Golgi apparatus membrane</location>
        <topology evidence="1">Single-pass type II membrane protein</topology>
    </subcellularLocation>
</comment>
<comment type="catalytic activity">
    <reaction evidence="14">
        <text>a ganglioside GM1b (d18:1(4E)) + CMP-N-acetyl-beta-neuraminate = a ganglioside GD1alpha (d18:1(4E)) + CMP + H(+)</text>
        <dbReference type="Rhea" id="RHEA:41968"/>
        <dbReference type="ChEBI" id="CHEBI:15378"/>
        <dbReference type="ChEBI" id="CHEBI:57812"/>
        <dbReference type="ChEBI" id="CHEBI:60377"/>
        <dbReference type="ChEBI" id="CHEBI:78568"/>
        <dbReference type="ChEBI" id="CHEBI:78569"/>
    </reaction>
    <physiologicalReaction direction="left-to-right" evidence="14">
        <dbReference type="Rhea" id="RHEA:41969"/>
    </physiologicalReaction>
</comment>
<evidence type="ECO:0000313" key="16">
    <source>
        <dbReference type="Proteomes" id="UP001266305"/>
    </source>
</evidence>
<evidence type="ECO:0000256" key="3">
    <source>
        <dbReference type="ARBA" id="ARBA00022676"/>
    </source>
</evidence>
<evidence type="ECO:0000256" key="11">
    <source>
        <dbReference type="ARBA" id="ARBA00023136"/>
    </source>
</evidence>
<dbReference type="PANTHER" id="PTHR45906:SF4">
    <property type="entry name" value="ALPHA-N-ACETYL-NEURAMINYL-2,3-BETA-GALACTOSYL-1,3-N-ACETYL-GALACTOSAMINIDE ALPHA-2,6-SIALYLTRANSFERASE"/>
    <property type="match status" value="1"/>
</dbReference>